<dbReference type="Proteomes" id="UP001151760">
    <property type="component" value="Unassembled WGS sequence"/>
</dbReference>
<proteinExistence type="predicted"/>
<evidence type="ECO:0000313" key="2">
    <source>
        <dbReference type="EMBL" id="GJT21825.1"/>
    </source>
</evidence>
<keyword evidence="3" id="KW-1185">Reference proteome</keyword>
<feature type="region of interest" description="Disordered" evidence="1">
    <location>
        <begin position="46"/>
        <end position="67"/>
    </location>
</feature>
<gene>
    <name evidence="2" type="ORF">Tco_0891762</name>
</gene>
<protein>
    <submittedName>
        <fullName evidence="2">Zf-CCHC domain-containing protein</fullName>
    </submittedName>
</protein>
<reference evidence="2" key="2">
    <citation type="submission" date="2022-01" db="EMBL/GenBank/DDBJ databases">
        <authorList>
            <person name="Yamashiro T."/>
            <person name="Shiraishi A."/>
            <person name="Satake H."/>
            <person name="Nakayama K."/>
        </authorList>
    </citation>
    <scope>NUCLEOTIDE SEQUENCE</scope>
</reference>
<evidence type="ECO:0000313" key="3">
    <source>
        <dbReference type="Proteomes" id="UP001151760"/>
    </source>
</evidence>
<sequence length="150" mass="16752">MKESSCVKPQRRFGIHSSSLTKRAKVTAIEEDKDLATLPLDELIGNLKKTSDDSDSQGESDEDIDEEEAEAFNLLARNFRKFFRKGNRFGRGNRFGNNGNRFANGWGNNFEEKGGESSKKKGACYNYGIEGHFASECRMPKENKAFIGGA</sequence>
<comment type="caution">
    <text evidence="2">The sequence shown here is derived from an EMBL/GenBank/DDBJ whole genome shotgun (WGS) entry which is preliminary data.</text>
</comment>
<feature type="compositionally biased region" description="Acidic residues" evidence="1">
    <location>
        <begin position="53"/>
        <end position="67"/>
    </location>
</feature>
<accession>A0ABQ5C3W2</accession>
<name>A0ABQ5C3W2_9ASTR</name>
<dbReference type="InterPro" id="IPR036875">
    <property type="entry name" value="Znf_CCHC_sf"/>
</dbReference>
<evidence type="ECO:0000256" key="1">
    <source>
        <dbReference type="SAM" id="MobiDB-lite"/>
    </source>
</evidence>
<dbReference type="SUPFAM" id="SSF57756">
    <property type="entry name" value="Retrovirus zinc finger-like domains"/>
    <property type="match status" value="1"/>
</dbReference>
<dbReference type="EMBL" id="BQNB010013919">
    <property type="protein sequence ID" value="GJT21825.1"/>
    <property type="molecule type" value="Genomic_DNA"/>
</dbReference>
<reference evidence="2" key="1">
    <citation type="journal article" date="2022" name="Int. J. Mol. Sci.">
        <title>Draft Genome of Tanacetum Coccineum: Genomic Comparison of Closely Related Tanacetum-Family Plants.</title>
        <authorList>
            <person name="Yamashiro T."/>
            <person name="Shiraishi A."/>
            <person name="Nakayama K."/>
            <person name="Satake H."/>
        </authorList>
    </citation>
    <scope>NUCLEOTIDE SEQUENCE</scope>
</reference>
<organism evidence="2 3">
    <name type="scientific">Tanacetum coccineum</name>
    <dbReference type="NCBI Taxonomy" id="301880"/>
    <lineage>
        <taxon>Eukaryota</taxon>
        <taxon>Viridiplantae</taxon>
        <taxon>Streptophyta</taxon>
        <taxon>Embryophyta</taxon>
        <taxon>Tracheophyta</taxon>
        <taxon>Spermatophyta</taxon>
        <taxon>Magnoliopsida</taxon>
        <taxon>eudicotyledons</taxon>
        <taxon>Gunneridae</taxon>
        <taxon>Pentapetalae</taxon>
        <taxon>asterids</taxon>
        <taxon>campanulids</taxon>
        <taxon>Asterales</taxon>
        <taxon>Asteraceae</taxon>
        <taxon>Asteroideae</taxon>
        <taxon>Anthemideae</taxon>
        <taxon>Anthemidinae</taxon>
        <taxon>Tanacetum</taxon>
    </lineage>
</organism>